<accession>A0A550BYL3</accession>
<evidence type="ECO:0000313" key="9">
    <source>
        <dbReference type="Proteomes" id="UP000320762"/>
    </source>
</evidence>
<dbReference type="SMART" id="SM00066">
    <property type="entry name" value="GAL4"/>
    <property type="match status" value="1"/>
</dbReference>
<feature type="region of interest" description="Disordered" evidence="6">
    <location>
        <begin position="22"/>
        <end position="49"/>
    </location>
</feature>
<sequence>MTANASLDPYLPYPVHLNPYSHSTDASTSARTPAFTSALPPLGTENLPDKARYHRHDQGAIHQRAGTQDYALPPSLLAQQPPFAPALQPPSTARDGAYSAYSPYTLPPMPEPQPRSRVDERLFIDQRPTEGKPTRDPRFLVPVPPVPPPEPPVPQEDELPTRSPATVPIEAAAPVARDTPAAESPRSRSTRRATSNVVIACRQCRARKIKCDSTRPSCHNCERRQNLCEYDPAPKRRGPDKRPGTRQRACSKRQRDEDSERDEEAKRRRFNEPLTIIAEPHSASLVVHQPPSIPPTESTPSPVTPYHPRLSLSNASITSGGARDHVPVEEAPVVGRGAGDPTFSRSVGRGLTADDIQVHGRAPRLLDRRRLSTALSSGTMAQMPGEAEGNAQQREWWTRFLARDISLNEIRDHFVFLFKEETPHWLTFLHLESFLDDLYDDTARLHIQPALIYASLALATLMRSSQAEWGTPGRNKALYYRESARAYLKSPTWIDLGLAEAAIILAVFEMSLHPQHTSEDLPRALADVDRLITRLGLLSRDADDADTPRFAPRQVPSVPFGGGGQTGAGCKCTSMSAADAGAVTRRLALPWPARGAHDEEARRVCWAAVSLVAAYAAECAAFGRAAPHFEVGDAANISLLFPNEVADRENPVYRSADPPTQKETVWALYCRAMLLWLFVVRLGEGGDEQMSPTEQRRMRAGEWGQGGHAYDGGERAYGQGNDMHDRDRAYELAEGAQEAFGEAQAIEDALALHTCNSDTVVMYLTREYVFNVRTTVAKILRRLQGLGPTAMAPFPSRKRAEEWVQHQGEIVKRLKLEQRGANATFARKPFAVTWFSNQLALTLSLWNQDKSFAVALVLAKNFMRAVEVGSAMWPSPVHDRRCAELRGELIEACKSVGVDPPLPPMYPVSPV</sequence>
<dbReference type="GO" id="GO:0005634">
    <property type="term" value="C:nucleus"/>
    <property type="evidence" value="ECO:0007669"/>
    <property type="project" value="UniProtKB-SubCell"/>
</dbReference>
<dbReference type="PANTHER" id="PTHR47338:SF5">
    <property type="entry name" value="ZN(II)2CYS6 TRANSCRIPTION FACTOR (EUROFUNG)"/>
    <property type="match status" value="1"/>
</dbReference>
<dbReference type="GO" id="GO:0008270">
    <property type="term" value="F:zinc ion binding"/>
    <property type="evidence" value="ECO:0007669"/>
    <property type="project" value="InterPro"/>
</dbReference>
<dbReference type="PANTHER" id="PTHR47338">
    <property type="entry name" value="ZN(II)2CYS6 TRANSCRIPTION FACTOR (EUROFUNG)-RELATED"/>
    <property type="match status" value="1"/>
</dbReference>
<dbReference type="GO" id="GO:0000981">
    <property type="term" value="F:DNA-binding transcription factor activity, RNA polymerase II-specific"/>
    <property type="evidence" value="ECO:0007669"/>
    <property type="project" value="InterPro"/>
</dbReference>
<name>A0A550BYL3_9AGAR</name>
<dbReference type="STRING" id="97359.A0A550BYL3"/>
<dbReference type="CDD" id="cd00067">
    <property type="entry name" value="GAL4"/>
    <property type="match status" value="1"/>
</dbReference>
<proteinExistence type="predicted"/>
<feature type="compositionally biased region" description="Basic and acidic residues" evidence="6">
    <location>
        <begin position="253"/>
        <end position="266"/>
    </location>
</feature>
<dbReference type="SUPFAM" id="SSF57701">
    <property type="entry name" value="Zn2/Cys6 DNA-binding domain"/>
    <property type="match status" value="1"/>
</dbReference>
<evidence type="ECO:0000256" key="2">
    <source>
        <dbReference type="ARBA" id="ARBA00022723"/>
    </source>
</evidence>
<keyword evidence="9" id="KW-1185">Reference proteome</keyword>
<feature type="compositionally biased region" description="Polar residues" evidence="6">
    <location>
        <begin position="22"/>
        <end position="35"/>
    </location>
</feature>
<feature type="compositionally biased region" description="Low complexity" evidence="6">
    <location>
        <begin position="171"/>
        <end position="184"/>
    </location>
</feature>
<evidence type="ECO:0000256" key="6">
    <source>
        <dbReference type="SAM" id="MobiDB-lite"/>
    </source>
</evidence>
<evidence type="ECO:0000256" key="4">
    <source>
        <dbReference type="ARBA" id="ARBA00023163"/>
    </source>
</evidence>
<evidence type="ECO:0000259" key="7">
    <source>
        <dbReference type="PROSITE" id="PS50048"/>
    </source>
</evidence>
<dbReference type="EMBL" id="VDMD01000044">
    <property type="protein sequence ID" value="TRM57650.1"/>
    <property type="molecule type" value="Genomic_DNA"/>
</dbReference>
<protein>
    <recommendedName>
        <fullName evidence="7">Zn(2)-C6 fungal-type domain-containing protein</fullName>
    </recommendedName>
</protein>
<feature type="region of interest" description="Disordered" evidence="6">
    <location>
        <begin position="230"/>
        <end position="281"/>
    </location>
</feature>
<feature type="region of interest" description="Disordered" evidence="6">
    <location>
        <begin position="75"/>
        <end position="195"/>
    </location>
</feature>
<dbReference type="PROSITE" id="PS00463">
    <property type="entry name" value="ZN2_CY6_FUNGAL_1"/>
    <property type="match status" value="1"/>
</dbReference>
<feature type="compositionally biased region" description="Basic and acidic residues" evidence="6">
    <location>
        <begin position="114"/>
        <end position="138"/>
    </location>
</feature>
<dbReference type="CDD" id="cd12148">
    <property type="entry name" value="fungal_TF_MHR"/>
    <property type="match status" value="1"/>
</dbReference>
<evidence type="ECO:0000256" key="1">
    <source>
        <dbReference type="ARBA" id="ARBA00004123"/>
    </source>
</evidence>
<gene>
    <name evidence="8" type="ORF">BD626DRAFT_208169</name>
</gene>
<keyword evidence="2" id="KW-0479">Metal-binding</keyword>
<dbReference type="OrthoDB" id="10261408at2759"/>
<dbReference type="Proteomes" id="UP000320762">
    <property type="component" value="Unassembled WGS sequence"/>
</dbReference>
<dbReference type="InterPro" id="IPR001138">
    <property type="entry name" value="Zn2Cys6_DnaBD"/>
</dbReference>
<evidence type="ECO:0000256" key="3">
    <source>
        <dbReference type="ARBA" id="ARBA00023015"/>
    </source>
</evidence>
<keyword evidence="5" id="KW-0539">Nucleus</keyword>
<dbReference type="InterPro" id="IPR050815">
    <property type="entry name" value="TF_fung"/>
</dbReference>
<evidence type="ECO:0000256" key="5">
    <source>
        <dbReference type="ARBA" id="ARBA00023242"/>
    </source>
</evidence>
<keyword evidence="3" id="KW-0805">Transcription regulation</keyword>
<dbReference type="Gene3D" id="4.10.240.10">
    <property type="entry name" value="Zn(2)-C6 fungal-type DNA-binding domain"/>
    <property type="match status" value="1"/>
</dbReference>
<dbReference type="Pfam" id="PF00172">
    <property type="entry name" value="Zn_clus"/>
    <property type="match status" value="1"/>
</dbReference>
<evidence type="ECO:0000313" key="8">
    <source>
        <dbReference type="EMBL" id="TRM57650.1"/>
    </source>
</evidence>
<comment type="caution">
    <text evidence="8">The sequence shown here is derived from an EMBL/GenBank/DDBJ whole genome shotgun (WGS) entry which is preliminary data.</text>
</comment>
<dbReference type="PROSITE" id="PS50048">
    <property type="entry name" value="ZN2_CY6_FUNGAL_2"/>
    <property type="match status" value="1"/>
</dbReference>
<dbReference type="InterPro" id="IPR036864">
    <property type="entry name" value="Zn2-C6_fun-type_DNA-bd_sf"/>
</dbReference>
<dbReference type="AlphaFoldDB" id="A0A550BYL3"/>
<keyword evidence="4" id="KW-0804">Transcription</keyword>
<feature type="domain" description="Zn(2)-C6 fungal-type" evidence="7">
    <location>
        <begin position="200"/>
        <end position="230"/>
    </location>
</feature>
<organism evidence="8 9">
    <name type="scientific">Schizophyllum amplum</name>
    <dbReference type="NCBI Taxonomy" id="97359"/>
    <lineage>
        <taxon>Eukaryota</taxon>
        <taxon>Fungi</taxon>
        <taxon>Dikarya</taxon>
        <taxon>Basidiomycota</taxon>
        <taxon>Agaricomycotina</taxon>
        <taxon>Agaricomycetes</taxon>
        <taxon>Agaricomycetidae</taxon>
        <taxon>Agaricales</taxon>
        <taxon>Schizophyllaceae</taxon>
        <taxon>Schizophyllum</taxon>
    </lineage>
</organism>
<comment type="subcellular location">
    <subcellularLocation>
        <location evidence="1">Nucleus</location>
    </subcellularLocation>
</comment>
<reference evidence="8 9" key="1">
    <citation type="journal article" date="2019" name="New Phytol.">
        <title>Comparative genomics reveals unique wood-decay strategies and fruiting body development in the Schizophyllaceae.</title>
        <authorList>
            <person name="Almasi E."/>
            <person name="Sahu N."/>
            <person name="Krizsan K."/>
            <person name="Balint B."/>
            <person name="Kovacs G.M."/>
            <person name="Kiss B."/>
            <person name="Cseklye J."/>
            <person name="Drula E."/>
            <person name="Henrissat B."/>
            <person name="Nagy I."/>
            <person name="Chovatia M."/>
            <person name="Adam C."/>
            <person name="LaButti K."/>
            <person name="Lipzen A."/>
            <person name="Riley R."/>
            <person name="Grigoriev I.V."/>
            <person name="Nagy L.G."/>
        </authorList>
    </citation>
    <scope>NUCLEOTIDE SEQUENCE [LARGE SCALE GENOMIC DNA]</scope>
    <source>
        <strain evidence="8 9">NL-1724</strain>
    </source>
</reference>
<feature type="compositionally biased region" description="Pro residues" evidence="6">
    <location>
        <begin position="142"/>
        <end position="154"/>
    </location>
</feature>